<dbReference type="AlphaFoldDB" id="A0A1A9M954"/>
<proteinExistence type="predicted"/>
<keyword evidence="4 10" id="KW-0067">ATP-binding</keyword>
<dbReference type="GO" id="GO:0005524">
    <property type="term" value="F:ATP binding"/>
    <property type="evidence" value="ECO:0007669"/>
    <property type="project" value="UniProtKB-UniRule"/>
</dbReference>
<keyword evidence="5" id="KW-0413">Isomerase</keyword>
<dbReference type="GO" id="GO:0005829">
    <property type="term" value="C:cytosol"/>
    <property type="evidence" value="ECO:0007669"/>
    <property type="project" value="TreeGrafter"/>
</dbReference>
<dbReference type="Pfam" id="PF13361">
    <property type="entry name" value="UvrD_C"/>
    <property type="match status" value="2"/>
</dbReference>
<evidence type="ECO:0000256" key="7">
    <source>
        <dbReference type="ARBA" id="ARBA00034808"/>
    </source>
</evidence>
<dbReference type="PROSITE" id="PS51198">
    <property type="entry name" value="UVRD_HELICASE_ATP_BIND"/>
    <property type="match status" value="1"/>
</dbReference>
<evidence type="ECO:0000256" key="4">
    <source>
        <dbReference type="ARBA" id="ARBA00022840"/>
    </source>
</evidence>
<reference evidence="14 15" key="1">
    <citation type="submission" date="2016-05" db="EMBL/GenBank/DDBJ databases">
        <title>Pathogenic, phenotypic and molecular characterisation of Xanthomonas nasturtii sp. nov. and Xanthomonas floridensis sp. nov., new species of Xanthomonas associated with watercress production in Florida.</title>
        <authorList>
            <person name="Vicente J.G."/>
            <person name="Rothwell S."/>
            <person name="Holub E.B."/>
            <person name="Studholme D.J."/>
        </authorList>
    </citation>
    <scope>NUCLEOTIDE SEQUENCE [LARGE SCALE GENOMIC DNA]</scope>
    <source>
        <strain evidence="14 15">WHRI 8848</strain>
    </source>
</reference>
<evidence type="ECO:0000256" key="9">
    <source>
        <dbReference type="ARBA" id="ARBA00048988"/>
    </source>
</evidence>
<dbReference type="EC" id="5.6.2.4" evidence="7"/>
<evidence type="ECO:0000256" key="5">
    <source>
        <dbReference type="ARBA" id="ARBA00023235"/>
    </source>
</evidence>
<evidence type="ECO:0000313" key="16">
    <source>
        <dbReference type="Proteomes" id="UP001303614"/>
    </source>
</evidence>
<organism evidence="14 15">
    <name type="scientific">Xanthomonas floridensis</name>
    <dbReference type="NCBI Taxonomy" id="1843580"/>
    <lineage>
        <taxon>Bacteria</taxon>
        <taxon>Pseudomonadati</taxon>
        <taxon>Pseudomonadota</taxon>
        <taxon>Gammaproteobacteria</taxon>
        <taxon>Lysobacterales</taxon>
        <taxon>Lysobacteraceae</taxon>
        <taxon>Xanthomonas</taxon>
    </lineage>
</organism>
<dbReference type="PANTHER" id="PTHR11070:SF2">
    <property type="entry name" value="ATP-DEPENDENT DNA HELICASE SRS2"/>
    <property type="match status" value="1"/>
</dbReference>
<evidence type="ECO:0000256" key="10">
    <source>
        <dbReference type="PROSITE-ProRule" id="PRU00560"/>
    </source>
</evidence>
<dbReference type="Gene3D" id="3.40.50.300">
    <property type="entry name" value="P-loop containing nucleotide triphosphate hydrolases"/>
    <property type="match status" value="3"/>
</dbReference>
<comment type="caution">
    <text evidence="14">The sequence shown here is derived from an EMBL/GenBank/DDBJ whole genome shotgun (WGS) entry which is preliminary data.</text>
</comment>
<evidence type="ECO:0000313" key="13">
    <source>
        <dbReference type="EMBL" id="MEA5126213.1"/>
    </source>
</evidence>
<evidence type="ECO:0000259" key="12">
    <source>
        <dbReference type="PROSITE" id="PS51217"/>
    </source>
</evidence>
<evidence type="ECO:0000313" key="14">
    <source>
        <dbReference type="EMBL" id="OAG66642.1"/>
    </source>
</evidence>
<keyword evidence="3 10" id="KW-0347">Helicase</keyword>
<dbReference type="RefSeq" id="WP_064509889.1">
    <property type="nucleotide sequence ID" value="NZ_JAYFSN010000038.1"/>
</dbReference>
<dbReference type="Proteomes" id="UP001303614">
    <property type="component" value="Unassembled WGS sequence"/>
</dbReference>
<dbReference type="GO" id="GO:0033202">
    <property type="term" value="C:DNA helicase complex"/>
    <property type="evidence" value="ECO:0007669"/>
    <property type="project" value="TreeGrafter"/>
</dbReference>
<dbReference type="CDD" id="cd17932">
    <property type="entry name" value="DEXQc_UvrD"/>
    <property type="match status" value="1"/>
</dbReference>
<dbReference type="GO" id="GO:0000725">
    <property type="term" value="P:recombinational repair"/>
    <property type="evidence" value="ECO:0007669"/>
    <property type="project" value="TreeGrafter"/>
</dbReference>
<comment type="catalytic activity">
    <reaction evidence="6">
        <text>Couples ATP hydrolysis with the unwinding of duplex DNA by translocating in the 3'-5' direction.</text>
        <dbReference type="EC" id="5.6.2.4"/>
    </reaction>
</comment>
<evidence type="ECO:0000313" key="15">
    <source>
        <dbReference type="Proteomes" id="UP000077659"/>
    </source>
</evidence>
<feature type="binding site" evidence="10">
    <location>
        <begin position="34"/>
        <end position="41"/>
    </location>
    <ligand>
        <name>ATP</name>
        <dbReference type="ChEBI" id="CHEBI:30616"/>
    </ligand>
</feature>
<evidence type="ECO:0000256" key="6">
    <source>
        <dbReference type="ARBA" id="ARBA00034617"/>
    </source>
</evidence>
<dbReference type="InterPro" id="IPR014016">
    <property type="entry name" value="UvrD-like_ATP-bd"/>
</dbReference>
<reference evidence="13 16" key="2">
    <citation type="submission" date="2023-12" db="EMBL/GenBank/DDBJ databases">
        <title>Genome sequencing of Xanthomonas floridensis.</title>
        <authorList>
            <person name="Greer S."/>
            <person name="Harrison J."/>
            <person name="Grant M."/>
            <person name="Vicente J."/>
            <person name="Studholme D."/>
        </authorList>
    </citation>
    <scope>NUCLEOTIDE SEQUENCE [LARGE SCALE GENOMIC DNA]</scope>
    <source>
        <strain evidence="13 16">WHRI 8848</strain>
    </source>
</reference>
<feature type="domain" description="UvrD-like helicase ATP-binding" evidence="11">
    <location>
        <begin position="13"/>
        <end position="233"/>
    </location>
</feature>
<dbReference type="EMBL" id="LXNG01000025">
    <property type="protein sequence ID" value="OAG66642.1"/>
    <property type="molecule type" value="Genomic_DNA"/>
</dbReference>
<dbReference type="STRING" id="1843580.A7D17_20670"/>
<protein>
    <recommendedName>
        <fullName evidence="7">DNA 3'-5' helicase</fullName>
        <ecNumber evidence="7">5.6.2.4</ecNumber>
    </recommendedName>
    <alternativeName>
        <fullName evidence="8">DNA 3'-5' helicase II</fullName>
    </alternativeName>
</protein>
<dbReference type="InterPro" id="IPR027417">
    <property type="entry name" value="P-loop_NTPase"/>
</dbReference>
<evidence type="ECO:0000256" key="1">
    <source>
        <dbReference type="ARBA" id="ARBA00022741"/>
    </source>
</evidence>
<dbReference type="SUPFAM" id="SSF52540">
    <property type="entry name" value="P-loop containing nucleoside triphosphate hydrolases"/>
    <property type="match status" value="1"/>
</dbReference>
<name>A0A1A9M954_9XANT</name>
<comment type="catalytic activity">
    <reaction evidence="9">
        <text>ATP + H2O = ADP + phosphate + H(+)</text>
        <dbReference type="Rhea" id="RHEA:13065"/>
        <dbReference type="ChEBI" id="CHEBI:15377"/>
        <dbReference type="ChEBI" id="CHEBI:15378"/>
        <dbReference type="ChEBI" id="CHEBI:30616"/>
        <dbReference type="ChEBI" id="CHEBI:43474"/>
        <dbReference type="ChEBI" id="CHEBI:456216"/>
        <dbReference type="EC" id="5.6.2.4"/>
    </reaction>
</comment>
<dbReference type="Proteomes" id="UP000077659">
    <property type="component" value="Unassembled WGS sequence"/>
</dbReference>
<keyword evidence="2 10" id="KW-0378">Hydrolase</keyword>
<evidence type="ECO:0000256" key="2">
    <source>
        <dbReference type="ARBA" id="ARBA00022801"/>
    </source>
</evidence>
<dbReference type="PANTHER" id="PTHR11070">
    <property type="entry name" value="UVRD / RECB / PCRA DNA HELICASE FAMILY MEMBER"/>
    <property type="match status" value="1"/>
</dbReference>
<dbReference type="PROSITE" id="PS51217">
    <property type="entry name" value="UVRD_HELICASE_CTER"/>
    <property type="match status" value="1"/>
</dbReference>
<dbReference type="InterPro" id="IPR000212">
    <property type="entry name" value="DNA_helicase_UvrD/REP"/>
</dbReference>
<dbReference type="EMBL" id="JAYFSO010000036">
    <property type="protein sequence ID" value="MEA5126213.1"/>
    <property type="molecule type" value="Genomic_DNA"/>
</dbReference>
<dbReference type="Pfam" id="PF00580">
    <property type="entry name" value="UvrD-helicase"/>
    <property type="match status" value="2"/>
</dbReference>
<dbReference type="OrthoDB" id="9806690at2"/>
<accession>A0A1A9M954</accession>
<evidence type="ECO:0000259" key="11">
    <source>
        <dbReference type="PROSITE" id="PS51198"/>
    </source>
</evidence>
<dbReference type="GO" id="GO:0043138">
    <property type="term" value="F:3'-5' DNA helicase activity"/>
    <property type="evidence" value="ECO:0007669"/>
    <property type="project" value="UniProtKB-EC"/>
</dbReference>
<dbReference type="GO" id="GO:0016787">
    <property type="term" value="F:hydrolase activity"/>
    <property type="evidence" value="ECO:0007669"/>
    <property type="project" value="UniProtKB-UniRule"/>
</dbReference>
<keyword evidence="1 10" id="KW-0547">Nucleotide-binding</keyword>
<evidence type="ECO:0000256" key="3">
    <source>
        <dbReference type="ARBA" id="ARBA00022806"/>
    </source>
</evidence>
<feature type="domain" description="UvrD-like helicase C-terminal" evidence="12">
    <location>
        <begin position="234"/>
        <end position="469"/>
    </location>
</feature>
<keyword evidence="16" id="KW-1185">Reference proteome</keyword>
<dbReference type="GO" id="GO:0003677">
    <property type="term" value="F:DNA binding"/>
    <property type="evidence" value="ECO:0007669"/>
    <property type="project" value="InterPro"/>
</dbReference>
<sequence>MITPAQWSPIAIKTLEPGAKAAITALHGNSMVIANPGSGKTELLAQRADFVLRTGTSRYPKKILAISFKTDAAHTLRRRVRDRSGFDHAHRLNSMTFDAFARRIIAIYRPLLKPTDRLDHGFKVGVTRVNTIQVAFKELVPLAQQLIEQHPMIKRSINMAYSHVFLDEFQDCTSAQYKLIHTLFKDSHTSITAVGDAKQKIMGWAGALDGVMGKFADEFAAVPLKLVQNWRSAPAIRRVQNRMIIQMEPSSAIAEKDIVGEDGKVYLARFADERAEAARIAEKIEEWIAEGIAPHEIAILHIRQSVMFNQAIDGELDRRSIPRRNEQELQDLVSEPVTEFVVNLLRVLGRKPAPNAYASVLYALTAQDDEQGDWIRLLSAARDRVAKGLAGDQAEIAFEQLQEVMALIPIATLLSLSSEYDAPRLAEILSQVYEVLGNFIREHHHLEQALARFLDEGSIRVMTIHKCKGMEFECVVLPCTERETWWGDQDENRNAFFVGVSRAKQNLVVTCVGQRSAPIGANSKWQISRHPQEEFLEYVRLHEVHYSE</sequence>
<evidence type="ECO:0000256" key="8">
    <source>
        <dbReference type="ARBA" id="ARBA00034923"/>
    </source>
</evidence>
<gene>
    <name evidence="14" type="ORF">A7D17_20670</name>
    <name evidence="13" type="ORF">VB146_20655</name>
</gene>
<dbReference type="InterPro" id="IPR014017">
    <property type="entry name" value="DNA_helicase_UvrD-like_C"/>
</dbReference>